<evidence type="ECO:0000256" key="2">
    <source>
        <dbReference type="ARBA" id="ARBA00011085"/>
    </source>
</evidence>
<keyword evidence="5 11" id="KW-1133">Transmembrane helix</keyword>
<feature type="region of interest" description="Disordered" evidence="10">
    <location>
        <begin position="295"/>
        <end position="367"/>
    </location>
</feature>
<keyword evidence="4 11" id="KW-0812">Transmembrane</keyword>
<name>A0A9Q5I1I0_SANBA</name>
<dbReference type="PANTHER" id="PTHR28097:SF1">
    <property type="entry name" value="PHEROMONE A FACTOR RECEPTOR"/>
    <property type="match status" value="1"/>
</dbReference>
<reference evidence="12" key="1">
    <citation type="submission" date="2016-06" db="EMBL/GenBank/DDBJ databases">
        <title>Draft Genome sequence of the fungus Inonotus baumii.</title>
        <authorList>
            <person name="Zhu H."/>
            <person name="Lin W."/>
        </authorList>
    </citation>
    <scope>NUCLEOTIDE SEQUENCE</scope>
    <source>
        <strain evidence="12">821</strain>
    </source>
</reference>
<keyword evidence="7 11" id="KW-0472">Membrane</keyword>
<keyword evidence="13" id="KW-1185">Reference proteome</keyword>
<comment type="caution">
    <text evidence="12">The sequence shown here is derived from an EMBL/GenBank/DDBJ whole genome shotgun (WGS) entry which is preliminary data.</text>
</comment>
<dbReference type="Proteomes" id="UP000757232">
    <property type="component" value="Unassembled WGS sequence"/>
</dbReference>
<keyword evidence="8 12" id="KW-0675">Receptor</keyword>
<dbReference type="GO" id="GO:0000750">
    <property type="term" value="P:pheromone-dependent signal transduction involved in conjugation with cellular fusion"/>
    <property type="evidence" value="ECO:0007669"/>
    <property type="project" value="TreeGrafter"/>
</dbReference>
<feature type="compositionally biased region" description="Basic and acidic residues" evidence="10">
    <location>
        <begin position="345"/>
        <end position="354"/>
    </location>
</feature>
<evidence type="ECO:0000256" key="10">
    <source>
        <dbReference type="SAM" id="MobiDB-lite"/>
    </source>
</evidence>
<evidence type="ECO:0000256" key="9">
    <source>
        <dbReference type="ARBA" id="ARBA00023224"/>
    </source>
</evidence>
<organism evidence="12 13">
    <name type="scientific">Sanghuangporus baumii</name>
    <name type="common">Phellinus baumii</name>
    <dbReference type="NCBI Taxonomy" id="108892"/>
    <lineage>
        <taxon>Eukaryota</taxon>
        <taxon>Fungi</taxon>
        <taxon>Dikarya</taxon>
        <taxon>Basidiomycota</taxon>
        <taxon>Agaricomycotina</taxon>
        <taxon>Agaricomycetes</taxon>
        <taxon>Hymenochaetales</taxon>
        <taxon>Hymenochaetaceae</taxon>
        <taxon>Sanghuangporus</taxon>
    </lineage>
</organism>
<evidence type="ECO:0000256" key="11">
    <source>
        <dbReference type="SAM" id="Phobius"/>
    </source>
</evidence>
<dbReference type="GO" id="GO:0004932">
    <property type="term" value="F:mating-type factor pheromone receptor activity"/>
    <property type="evidence" value="ECO:0007669"/>
    <property type="project" value="InterPro"/>
</dbReference>
<evidence type="ECO:0000256" key="7">
    <source>
        <dbReference type="ARBA" id="ARBA00023136"/>
    </source>
</evidence>
<feature type="transmembrane region" description="Helical" evidence="11">
    <location>
        <begin position="99"/>
        <end position="124"/>
    </location>
</feature>
<evidence type="ECO:0000313" key="12">
    <source>
        <dbReference type="EMBL" id="OCB89919.1"/>
    </source>
</evidence>
<feature type="transmembrane region" description="Helical" evidence="11">
    <location>
        <begin position="49"/>
        <end position="69"/>
    </location>
</feature>
<gene>
    <name evidence="12" type="ORF">A7U60_g2859</name>
</gene>
<evidence type="ECO:0000256" key="6">
    <source>
        <dbReference type="ARBA" id="ARBA00023040"/>
    </source>
</evidence>
<protein>
    <submittedName>
        <fullName evidence="12">Fungal pheromone STE3G-protein-coupled receptor</fullName>
    </submittedName>
</protein>
<dbReference type="EMBL" id="LNZH02000145">
    <property type="protein sequence ID" value="OCB89919.1"/>
    <property type="molecule type" value="Genomic_DNA"/>
</dbReference>
<evidence type="ECO:0000256" key="5">
    <source>
        <dbReference type="ARBA" id="ARBA00022989"/>
    </source>
</evidence>
<evidence type="ECO:0000256" key="3">
    <source>
        <dbReference type="ARBA" id="ARBA00022507"/>
    </source>
</evidence>
<feature type="transmembrane region" description="Helical" evidence="11">
    <location>
        <begin position="6"/>
        <end position="28"/>
    </location>
</feature>
<dbReference type="OrthoDB" id="2874149at2759"/>
<evidence type="ECO:0000256" key="4">
    <source>
        <dbReference type="ARBA" id="ARBA00022692"/>
    </source>
</evidence>
<comment type="similarity">
    <text evidence="2">Belongs to the G-protein coupled receptor 4 family.</text>
</comment>
<comment type="subcellular location">
    <subcellularLocation>
        <location evidence="1">Membrane</location>
        <topology evidence="1">Multi-pass membrane protein</topology>
    </subcellularLocation>
</comment>
<dbReference type="InterPro" id="IPR001499">
    <property type="entry name" value="GPCR_STE3"/>
</dbReference>
<keyword evidence="9" id="KW-0807">Transducer</keyword>
<evidence type="ECO:0000256" key="8">
    <source>
        <dbReference type="ARBA" id="ARBA00023170"/>
    </source>
</evidence>
<proteinExistence type="inferred from homology"/>
<dbReference type="GO" id="GO:0005886">
    <property type="term" value="C:plasma membrane"/>
    <property type="evidence" value="ECO:0007669"/>
    <property type="project" value="TreeGrafter"/>
</dbReference>
<evidence type="ECO:0000256" key="1">
    <source>
        <dbReference type="ARBA" id="ARBA00004141"/>
    </source>
</evidence>
<feature type="compositionally biased region" description="Basic and acidic residues" evidence="10">
    <location>
        <begin position="298"/>
        <end position="320"/>
    </location>
</feature>
<feature type="transmembrane region" description="Helical" evidence="11">
    <location>
        <begin position="145"/>
        <end position="168"/>
    </location>
</feature>
<dbReference type="PANTHER" id="PTHR28097">
    <property type="entry name" value="PHEROMONE A FACTOR RECEPTOR"/>
    <property type="match status" value="1"/>
</dbReference>
<feature type="compositionally biased region" description="Polar residues" evidence="10">
    <location>
        <begin position="358"/>
        <end position="367"/>
    </location>
</feature>
<dbReference type="AlphaFoldDB" id="A0A9Q5I1I0"/>
<sequence>MAVTQVAYAFPLVPVANFISTILVLIPLPWLLQHWNTGAWTHGRKKAQIFDLFFCIGVPILSIALSWFIQGHRFTIIEGAGCVFAYYVTPLYVALYEGWFIVFGALCPIYGMSLHKVFIFRALIRRRNALREVSLVDPDISLEKFRRVIALGCTQCLFTLPCVLYVVIMNVKDGLNPWKGLADAHYNFSAIWQVPLPMLAEGDNRIIQWNGWVTVFVAVVFFLFFGSSIAMWKSYMKGISSFASRLGIALPSKLTRSVSPNDHKGIVAPMVFKIRTVVQTFATQSHSTNTIQFADSETTIHSRDNSESSRKEREQPDMEKGVVTITEVLPDGESRTTRPGDSSEDFLRVNKASDLEDGSSTCSEKQG</sequence>
<keyword evidence="6" id="KW-0297">G-protein coupled receptor</keyword>
<keyword evidence="3" id="KW-0589">Pheromone response</keyword>
<feature type="transmembrane region" description="Helical" evidence="11">
    <location>
        <begin position="209"/>
        <end position="232"/>
    </location>
</feature>
<evidence type="ECO:0000313" key="13">
    <source>
        <dbReference type="Proteomes" id="UP000757232"/>
    </source>
</evidence>
<dbReference type="Pfam" id="PF02076">
    <property type="entry name" value="STE3"/>
    <property type="match status" value="1"/>
</dbReference>
<accession>A0A9Q5I1I0</accession>